<dbReference type="InterPro" id="IPR000595">
    <property type="entry name" value="cNMP-bd_dom"/>
</dbReference>
<dbReference type="EMBL" id="LO017727">
    <property type="protein sequence ID" value="CRH05364.1"/>
    <property type="molecule type" value="Genomic_DNA"/>
</dbReference>
<dbReference type="InterPro" id="IPR018490">
    <property type="entry name" value="cNMP-bd_dom_sf"/>
</dbReference>
<gene>
    <name evidence="2" type="ORF">MAGMO_1170</name>
</gene>
<proteinExistence type="predicted"/>
<reference evidence="2" key="1">
    <citation type="submission" date="2015-04" db="EMBL/GenBank/DDBJ databases">
        <authorList>
            <person name="Syromyatnikov M.Y."/>
            <person name="Popov V.N."/>
        </authorList>
    </citation>
    <scope>NUCLEOTIDE SEQUENCE</scope>
    <source>
        <strain evidence="2">MO-1</strain>
    </source>
</reference>
<dbReference type="PROSITE" id="PS50042">
    <property type="entry name" value="CNMP_BINDING_3"/>
    <property type="match status" value="1"/>
</dbReference>
<dbReference type="SUPFAM" id="SSF51206">
    <property type="entry name" value="cAMP-binding domain-like"/>
    <property type="match status" value="1"/>
</dbReference>
<dbReference type="PANTHER" id="PTHR23011">
    <property type="entry name" value="CYCLIC NUCLEOTIDE-BINDING DOMAIN CONTAINING PROTEIN"/>
    <property type="match status" value="1"/>
</dbReference>
<dbReference type="SMART" id="SM00100">
    <property type="entry name" value="cNMP"/>
    <property type="match status" value="1"/>
</dbReference>
<dbReference type="InterPro" id="IPR014710">
    <property type="entry name" value="RmlC-like_jellyroll"/>
</dbReference>
<dbReference type="PRINTS" id="PR00103">
    <property type="entry name" value="CAMPKINASE"/>
</dbReference>
<name>A0A1S7LGY2_MAGMO</name>
<organism evidence="2">
    <name type="scientific">Magnetococcus massalia (strain MO-1)</name>
    <dbReference type="NCBI Taxonomy" id="451514"/>
    <lineage>
        <taxon>Bacteria</taxon>
        <taxon>Pseudomonadati</taxon>
        <taxon>Pseudomonadota</taxon>
        <taxon>Magnetococcia</taxon>
        <taxon>Magnetococcales</taxon>
        <taxon>Magnetococcaceae</taxon>
        <taxon>Magnetococcus</taxon>
    </lineage>
</organism>
<dbReference type="Gene3D" id="2.60.120.10">
    <property type="entry name" value="Jelly Rolls"/>
    <property type="match status" value="1"/>
</dbReference>
<dbReference type="CDD" id="cd00038">
    <property type="entry name" value="CAP_ED"/>
    <property type="match status" value="1"/>
</dbReference>
<dbReference type="AlphaFoldDB" id="A0A1S7LGY2"/>
<sequence length="271" mass="30828">MIKRVFLDKLPFFRGFADEQKEAIAQVKGARFIKYQKGDPVINENDDGHSFFIVLKGNLLVYKYGIGDPIAELKPGNLFGEIAFLSPRKRTTSIVSNGDVFLLEFNRSMLKELSFEIRDKIKDKLIMILIRHLDDLRGVMEEATNETAKISHENPFEKAQEEAGKKKERVIYESKDGMKIVHVGGTKARIEKGENIKEVEMVKLNDKLPGNMLRVLESKGMDPSEYYAGDGYLVPKAASKAWHQAMTAGNVEKMQQAQQIEHFQNIDNLYS</sequence>
<evidence type="ECO:0000259" key="1">
    <source>
        <dbReference type="PROSITE" id="PS50042"/>
    </source>
</evidence>
<evidence type="ECO:0000313" key="2">
    <source>
        <dbReference type="EMBL" id="CRH05364.1"/>
    </source>
</evidence>
<dbReference type="PANTHER" id="PTHR23011:SF28">
    <property type="entry name" value="CYCLIC NUCLEOTIDE-BINDING DOMAIN CONTAINING PROTEIN"/>
    <property type="match status" value="1"/>
</dbReference>
<dbReference type="Pfam" id="PF00027">
    <property type="entry name" value="cNMP_binding"/>
    <property type="match status" value="1"/>
</dbReference>
<protein>
    <recommendedName>
        <fullName evidence="1">Cyclic nucleotide-binding domain-containing protein</fullName>
    </recommendedName>
</protein>
<accession>A0A1S7LGY2</accession>
<feature type="domain" description="Cyclic nucleotide-binding" evidence="1">
    <location>
        <begin position="12"/>
        <end position="113"/>
    </location>
</feature>